<sequence>MSSIGVFVGCGSQYNVSELMARREHFPSSVRAELAAAIKALRVVMRMRDDRVLPGPTKVVLKMDCQDIQLTMISRIFEWKTTSYKRCRSMVPLLDRDLYFDLEEAVCTLWNQYAVAVLFWWVPREHNRDADDLATAAMNREDLRIATAHATLKRMRDQKRRRDDEDEGQSARLKRPRILPATPVLPRPANLGSSIAHSTRSKSNAIKQSNNVVIDLTGDSDVTSGLLVPTKGTGDQTQHHSPLRHIAPPPSRPMITGVDPKHPKRSANHTLPRPISKSTDTPGMAFTDAQGSIPLWLKPRLLPKDWSIGKLEAVTDSQSSRQSPLPVTSLAPTMRTSSTDSGNTMSSFCLARHGSPLTLSPVPDITTVKSVIKRIIPAWAQSRTAKALSRFQGLGRAAGPAKAQELKPTKLATAFSEFVVSEGAPPTR</sequence>
<evidence type="ECO:0000313" key="3">
    <source>
        <dbReference type="Proteomes" id="UP001274830"/>
    </source>
</evidence>
<accession>A0AAE0WTN5</accession>
<organism evidence="2 3">
    <name type="scientific">Recurvomyces mirabilis</name>
    <dbReference type="NCBI Taxonomy" id="574656"/>
    <lineage>
        <taxon>Eukaryota</taxon>
        <taxon>Fungi</taxon>
        <taxon>Dikarya</taxon>
        <taxon>Ascomycota</taxon>
        <taxon>Pezizomycotina</taxon>
        <taxon>Dothideomycetes</taxon>
        <taxon>Dothideomycetidae</taxon>
        <taxon>Mycosphaerellales</taxon>
        <taxon>Teratosphaeriaceae</taxon>
        <taxon>Recurvomyces</taxon>
    </lineage>
</organism>
<gene>
    <name evidence="2" type="ORF">LTR78_002426</name>
</gene>
<dbReference type="AlphaFoldDB" id="A0AAE0WTN5"/>
<dbReference type="EMBL" id="JAUTXT010000006">
    <property type="protein sequence ID" value="KAK3677576.1"/>
    <property type="molecule type" value="Genomic_DNA"/>
</dbReference>
<protein>
    <recommendedName>
        <fullName evidence="4">RNase H type-1 domain-containing protein</fullName>
    </recommendedName>
</protein>
<dbReference type="Gene3D" id="3.30.420.10">
    <property type="entry name" value="Ribonuclease H-like superfamily/Ribonuclease H"/>
    <property type="match status" value="1"/>
</dbReference>
<proteinExistence type="predicted"/>
<feature type="region of interest" description="Disordered" evidence="1">
    <location>
        <begin position="313"/>
        <end position="342"/>
    </location>
</feature>
<dbReference type="Proteomes" id="UP001274830">
    <property type="component" value="Unassembled WGS sequence"/>
</dbReference>
<dbReference type="SUPFAM" id="SSF53098">
    <property type="entry name" value="Ribonuclease H-like"/>
    <property type="match status" value="1"/>
</dbReference>
<dbReference type="GO" id="GO:0003676">
    <property type="term" value="F:nucleic acid binding"/>
    <property type="evidence" value="ECO:0007669"/>
    <property type="project" value="InterPro"/>
</dbReference>
<dbReference type="InterPro" id="IPR012337">
    <property type="entry name" value="RNaseH-like_sf"/>
</dbReference>
<evidence type="ECO:0000313" key="2">
    <source>
        <dbReference type="EMBL" id="KAK3677576.1"/>
    </source>
</evidence>
<comment type="caution">
    <text evidence="2">The sequence shown here is derived from an EMBL/GenBank/DDBJ whole genome shotgun (WGS) entry which is preliminary data.</text>
</comment>
<feature type="region of interest" description="Disordered" evidence="1">
    <location>
        <begin position="152"/>
        <end position="203"/>
    </location>
</feature>
<keyword evidence="3" id="KW-1185">Reference proteome</keyword>
<name>A0AAE0WTN5_9PEZI</name>
<feature type="compositionally biased region" description="Polar residues" evidence="1">
    <location>
        <begin position="191"/>
        <end position="203"/>
    </location>
</feature>
<evidence type="ECO:0000256" key="1">
    <source>
        <dbReference type="SAM" id="MobiDB-lite"/>
    </source>
</evidence>
<reference evidence="2" key="1">
    <citation type="submission" date="2023-07" db="EMBL/GenBank/DDBJ databases">
        <title>Black Yeasts Isolated from many extreme environments.</title>
        <authorList>
            <person name="Coleine C."/>
            <person name="Stajich J.E."/>
            <person name="Selbmann L."/>
        </authorList>
    </citation>
    <scope>NUCLEOTIDE SEQUENCE</scope>
    <source>
        <strain evidence="2">CCFEE 5485</strain>
    </source>
</reference>
<feature type="region of interest" description="Disordered" evidence="1">
    <location>
        <begin position="231"/>
        <end position="283"/>
    </location>
</feature>
<evidence type="ECO:0008006" key="4">
    <source>
        <dbReference type="Google" id="ProtNLM"/>
    </source>
</evidence>
<dbReference type="InterPro" id="IPR036397">
    <property type="entry name" value="RNaseH_sf"/>
</dbReference>
<feature type="compositionally biased region" description="Polar residues" evidence="1">
    <location>
        <begin position="315"/>
        <end position="342"/>
    </location>
</feature>